<evidence type="ECO:0000256" key="10">
    <source>
        <dbReference type="ARBA" id="ARBA00023180"/>
    </source>
</evidence>
<dbReference type="PRINTS" id="PR00262">
    <property type="entry name" value="IL1HBGF"/>
</dbReference>
<dbReference type="InterPro" id="IPR051755">
    <property type="entry name" value="Ig-like_CS_Receptor"/>
</dbReference>
<dbReference type="GO" id="GO:0005615">
    <property type="term" value="C:extracellular space"/>
    <property type="evidence" value="ECO:0007669"/>
    <property type="project" value="UniProtKB-KW"/>
</dbReference>
<keyword evidence="13 14" id="KW-0497">Mitogen</keyword>
<dbReference type="PROSITE" id="PS50835">
    <property type="entry name" value="IG_LIKE"/>
    <property type="match status" value="6"/>
</dbReference>
<keyword evidence="9" id="KW-1015">Disulfide bond</keyword>
<keyword evidence="12" id="KW-0458">Lysosome</keyword>
<dbReference type="GO" id="GO:0032755">
    <property type="term" value="P:positive regulation of interleukin-6 production"/>
    <property type="evidence" value="ECO:0007669"/>
    <property type="project" value="UniProtKB-ARBA"/>
</dbReference>
<dbReference type="Proteomes" id="UP000710432">
    <property type="component" value="Unassembled WGS sequence"/>
</dbReference>
<dbReference type="Gene3D" id="2.80.10.50">
    <property type="match status" value="1"/>
</dbReference>
<evidence type="ECO:0000256" key="3">
    <source>
        <dbReference type="ARBA" id="ARBA00004550"/>
    </source>
</evidence>
<dbReference type="SMART" id="SM00409">
    <property type="entry name" value="IG"/>
    <property type="match status" value="3"/>
</dbReference>
<feature type="domain" description="Ig-like" evidence="16">
    <location>
        <begin position="413"/>
        <end position="492"/>
    </location>
</feature>
<evidence type="ECO:0000256" key="5">
    <source>
        <dbReference type="ARBA" id="ARBA00022490"/>
    </source>
</evidence>
<dbReference type="InterPro" id="IPR007110">
    <property type="entry name" value="Ig-like_dom"/>
</dbReference>
<dbReference type="GO" id="GO:0051781">
    <property type="term" value="P:positive regulation of cell division"/>
    <property type="evidence" value="ECO:0007669"/>
    <property type="project" value="UniProtKB-KW"/>
</dbReference>
<dbReference type="SUPFAM" id="SSF48726">
    <property type="entry name" value="Immunoglobulin"/>
    <property type="match status" value="7"/>
</dbReference>
<gene>
    <name evidence="17" type="ORF">LTLLF_152220</name>
</gene>
<dbReference type="PANTHER" id="PTHR19971">
    <property type="entry name" value="SIGNAL-REGULATORY PROTEIN BETA"/>
    <property type="match status" value="1"/>
</dbReference>
<dbReference type="GO" id="GO:0005829">
    <property type="term" value="C:cytosol"/>
    <property type="evidence" value="ECO:0007669"/>
    <property type="project" value="UniProtKB-SubCell"/>
</dbReference>
<evidence type="ECO:0000256" key="7">
    <source>
        <dbReference type="ARBA" id="ARBA00022525"/>
    </source>
</evidence>
<dbReference type="GO" id="GO:0046330">
    <property type="term" value="P:positive regulation of JNK cascade"/>
    <property type="evidence" value="ECO:0007669"/>
    <property type="project" value="UniProtKB-ARBA"/>
</dbReference>
<dbReference type="Pfam" id="PF07654">
    <property type="entry name" value="C1-set"/>
    <property type="match status" value="5"/>
</dbReference>
<keyword evidence="11 14" id="KW-0395">Inflammatory response</keyword>
<dbReference type="GO" id="GO:0005764">
    <property type="term" value="C:lysosome"/>
    <property type="evidence" value="ECO:0007669"/>
    <property type="project" value="UniProtKB-SubCell"/>
</dbReference>
<dbReference type="GO" id="GO:0006955">
    <property type="term" value="P:immune response"/>
    <property type="evidence" value="ECO:0007669"/>
    <property type="project" value="InterPro"/>
</dbReference>
<comment type="subunit">
    <text evidence="14">Monomer.</text>
</comment>
<evidence type="ECO:0000256" key="15">
    <source>
        <dbReference type="SAM" id="MobiDB-lite"/>
    </source>
</evidence>
<dbReference type="GO" id="GO:1903531">
    <property type="term" value="P:negative regulation of secretion by cell"/>
    <property type="evidence" value="ECO:0007669"/>
    <property type="project" value="UniProtKB-ARBA"/>
</dbReference>
<sequence>MTTAKPVTFTCTAGLFSSRNLSVNWLKDNNKHPASAPELVPISKDVYYVTSKVSVALAKHDIFSQITCEVTHEDLDEPLTMTINLSHVILVIPTLKITTEPPQTQVHAHQRVNLTCHVNHFYPPVGQLVWIKNKYKILTLKLSQATRNSDGTYSLKHTLQEGSILDESTFICMVIQVDQPPLRIGITLGDQTPSKGRDGKPFISLNGPDKRKKTGTSDLVPFNCTAGPFSSRNLSFNWLKDNNELPASAPELVPISNVSFYVTSKAWVPLIKQDILSQITCEVTHEDLDEPLTMTINLSHVILVVPTVKITKEPPGIHDHAHQRVTLTCHVNHFYPPIRQLTWTKNNNKMLTVEHLQNTRNSDGTYSLKHTLQEDAMSDESTFSCWVFQSDQPPLWVNITLGAQHPTKGRVVPTVKITKEPPGIHDHAHQRVTLTCHVNHFYPPIRQLTWTKNNNKMLTVEHLQITRNSDGTYSLKHTLQEDAMSDESTFSCWVFQSDQPPLWVNITLGAQHPTKGRGRKDYANHLEGPLQRYSPGTSIQLKYTSSELPTRQVTVTWLKNNHSLLQTQTHVLSSGKGYNVTSSVLVPLERSDILSSVLCRVEHKSSVVFQKVITLDQYLRVPPAVRVSQSSALSSLVTVTCHVQRFYPQNVYLTWLVDCHVLKRLEQPTPKRNKDGSYTLEILQSINTSLQRPDQVLTCKVEHEAQPPIQASIIFSAPSYITSKAVGSLSSEKSIHIFVAFLLCFKLLLVVSEAAMATVPELNSEMAAFQSDENDLFFEVEEPQKMKSCFQAVDLSCSDESIQLQISQQHFNKSFRQVASLIVAVEKLWNIPAPCSWTFQDEDLRTFFSSIFEEEPLFCEYWDGELLVADVPIRQLHCRLRDEQQKCLVLSDPCELKALHLNGQNINQQVIFSMSYVQGETSNNKIPVALGVKGKNLYLSCVLKGGMPTLQLESLDPKQYPKKKMEKRFVFNKIEIKSKVEFESAQFPNWYISTSQAEHKPVFLGNNSGQDIIDFTMESISS</sequence>
<proteinExistence type="inferred from homology"/>
<keyword evidence="5" id="KW-0963">Cytoplasm</keyword>
<feature type="domain" description="Ig-like" evidence="16">
    <location>
        <begin position="93"/>
        <end position="174"/>
    </location>
</feature>
<evidence type="ECO:0000256" key="4">
    <source>
        <dbReference type="ARBA" id="ARBA00010448"/>
    </source>
</evidence>
<dbReference type="FunFam" id="2.60.40.10:FF:001726">
    <property type="entry name" value="Signal-regulatory protein beta 3"/>
    <property type="match status" value="4"/>
</dbReference>
<keyword evidence="6 14" id="KW-0202">Cytokine</keyword>
<dbReference type="PRINTS" id="PR01359">
    <property type="entry name" value="INTRLEUKIN1B"/>
</dbReference>
<dbReference type="PRINTS" id="PR01357">
    <property type="entry name" value="INTRLEUKN1AB"/>
</dbReference>
<evidence type="ECO:0000256" key="13">
    <source>
        <dbReference type="ARBA" id="ARBA00023246"/>
    </source>
</evidence>
<comment type="subcellular location">
    <subcellularLocation>
        <location evidence="2">Cytoplasm</location>
        <location evidence="2">Cytosol</location>
    </subcellularLocation>
    <subcellularLocation>
        <location evidence="1">Lysosome</location>
    </subcellularLocation>
    <subcellularLocation>
        <location evidence="3">Secreted</location>
        <location evidence="3">Extracellular exosome</location>
    </subcellularLocation>
</comment>
<feature type="domain" description="Ig-like" evidence="16">
    <location>
        <begin position="623"/>
        <end position="716"/>
    </location>
</feature>
<dbReference type="EMBL" id="JAATJU010022319">
    <property type="protein sequence ID" value="KAH0510926.1"/>
    <property type="molecule type" value="Genomic_DNA"/>
</dbReference>
<evidence type="ECO:0000256" key="2">
    <source>
        <dbReference type="ARBA" id="ARBA00004514"/>
    </source>
</evidence>
<dbReference type="InterPro" id="IPR003599">
    <property type="entry name" value="Ig_sub"/>
</dbReference>
<dbReference type="Pfam" id="PF02394">
    <property type="entry name" value="IL1_propep"/>
    <property type="match status" value="1"/>
</dbReference>
<dbReference type="InterPro" id="IPR020877">
    <property type="entry name" value="IL-1_CS"/>
</dbReference>
<name>A0A8J6GCZ5_MICOH</name>
<dbReference type="PROSITE" id="PS00253">
    <property type="entry name" value="INTERLEUKIN_1"/>
    <property type="match status" value="1"/>
</dbReference>
<evidence type="ECO:0000256" key="6">
    <source>
        <dbReference type="ARBA" id="ARBA00022514"/>
    </source>
</evidence>
<evidence type="ECO:0000313" key="17">
    <source>
        <dbReference type="EMBL" id="KAH0510926.1"/>
    </source>
</evidence>
<dbReference type="FunFam" id="2.80.10.50:FF:000027">
    <property type="entry name" value="Interleukin-1 beta"/>
    <property type="match status" value="1"/>
</dbReference>
<keyword evidence="7 14" id="KW-0964">Secreted</keyword>
<dbReference type="InterPro" id="IPR008996">
    <property type="entry name" value="IL1/FGF"/>
</dbReference>
<dbReference type="PRINTS" id="PR00264">
    <property type="entry name" value="INTERLEUKIN1"/>
</dbReference>
<keyword evidence="8 14" id="KW-0666">Pyrogen</keyword>
<reference evidence="17" key="1">
    <citation type="submission" date="2020-03" db="EMBL/GenBank/DDBJ databases">
        <title>Studies in the Genomics of Life Span.</title>
        <authorList>
            <person name="Glass D."/>
        </authorList>
    </citation>
    <scope>NUCLEOTIDE SEQUENCE</scope>
    <source>
        <strain evidence="17">LTLLF</strain>
        <tissue evidence="17">Muscle</tissue>
    </source>
</reference>
<dbReference type="SMART" id="SM00125">
    <property type="entry name" value="IL1"/>
    <property type="match status" value="1"/>
</dbReference>
<dbReference type="GO" id="GO:0005125">
    <property type="term" value="F:cytokine activity"/>
    <property type="evidence" value="ECO:0007669"/>
    <property type="project" value="UniProtKB-UniRule"/>
</dbReference>
<feature type="domain" description="Ig-like" evidence="16">
    <location>
        <begin position="1"/>
        <end position="84"/>
    </location>
</feature>
<feature type="domain" description="Ig-like" evidence="16">
    <location>
        <begin position="201"/>
        <end position="297"/>
    </location>
</feature>
<dbReference type="SMART" id="SM00407">
    <property type="entry name" value="IGc1"/>
    <property type="match status" value="5"/>
</dbReference>
<dbReference type="Gene3D" id="2.60.40.10">
    <property type="entry name" value="Immunoglobulins"/>
    <property type="match status" value="7"/>
</dbReference>
<feature type="domain" description="Ig-like" evidence="16">
    <location>
        <begin position="306"/>
        <end position="385"/>
    </location>
</feature>
<evidence type="ECO:0000256" key="14">
    <source>
        <dbReference type="RuleBase" id="RU003753"/>
    </source>
</evidence>
<evidence type="ECO:0000256" key="12">
    <source>
        <dbReference type="ARBA" id="ARBA00023228"/>
    </source>
</evidence>
<keyword evidence="10" id="KW-0325">Glycoprotein</keyword>
<evidence type="ECO:0000259" key="16">
    <source>
        <dbReference type="PROSITE" id="PS50835"/>
    </source>
</evidence>
<evidence type="ECO:0000256" key="9">
    <source>
        <dbReference type="ARBA" id="ARBA00023157"/>
    </source>
</evidence>
<dbReference type="InterPro" id="IPR000975">
    <property type="entry name" value="IL-1_fam"/>
</dbReference>
<dbReference type="InterPro" id="IPR003597">
    <property type="entry name" value="Ig_C1-set"/>
</dbReference>
<evidence type="ECO:0000256" key="1">
    <source>
        <dbReference type="ARBA" id="ARBA00004371"/>
    </source>
</evidence>
<dbReference type="GO" id="GO:0005149">
    <property type="term" value="F:interleukin-1 receptor binding"/>
    <property type="evidence" value="ECO:0007669"/>
    <property type="project" value="UniProtKB-UniRule"/>
</dbReference>
<dbReference type="CDD" id="cd23296">
    <property type="entry name" value="beta-trefoil_IL1B"/>
    <property type="match status" value="1"/>
</dbReference>
<evidence type="ECO:0000256" key="11">
    <source>
        <dbReference type="ARBA" id="ARBA00023198"/>
    </source>
</evidence>
<comment type="similarity">
    <text evidence="4 14">Belongs to the IL-1 family.</text>
</comment>
<dbReference type="GO" id="GO:0001660">
    <property type="term" value="P:fever generation"/>
    <property type="evidence" value="ECO:0007669"/>
    <property type="project" value="UniProtKB-UniRule"/>
</dbReference>
<protein>
    <recommendedName>
        <fullName evidence="14">Interleukin-1</fullName>
    </recommendedName>
</protein>
<comment type="caution">
    <text evidence="17">The sequence shown here is derived from an EMBL/GenBank/DDBJ whole genome shotgun (WGS) entry which is preliminary data.</text>
</comment>
<dbReference type="GO" id="GO:0032890">
    <property type="term" value="P:regulation of organic acid transport"/>
    <property type="evidence" value="ECO:0007669"/>
    <property type="project" value="UniProtKB-ARBA"/>
</dbReference>
<dbReference type="InterPro" id="IPR003502">
    <property type="entry name" value="IL-1_propep"/>
</dbReference>
<dbReference type="GO" id="GO:0043123">
    <property type="term" value="P:positive regulation of canonical NF-kappaB signal transduction"/>
    <property type="evidence" value="ECO:0007669"/>
    <property type="project" value="UniProtKB-ARBA"/>
</dbReference>
<dbReference type="InterPro" id="IPR013783">
    <property type="entry name" value="Ig-like_fold"/>
</dbReference>
<dbReference type="InterPro" id="IPR036179">
    <property type="entry name" value="Ig-like_dom_sf"/>
</dbReference>
<dbReference type="Pfam" id="PF00340">
    <property type="entry name" value="IL1"/>
    <property type="match status" value="1"/>
</dbReference>
<dbReference type="AlphaFoldDB" id="A0A8J6GCZ5"/>
<dbReference type="SUPFAM" id="SSF50353">
    <property type="entry name" value="Cytokine"/>
    <property type="match status" value="1"/>
</dbReference>
<accession>A0A8J6GCZ5</accession>
<evidence type="ECO:0000256" key="8">
    <source>
        <dbReference type="ARBA" id="ARBA00022620"/>
    </source>
</evidence>
<organism evidence="17 18">
    <name type="scientific">Microtus ochrogaster</name>
    <name type="common">Prairie vole</name>
    <dbReference type="NCBI Taxonomy" id="79684"/>
    <lineage>
        <taxon>Eukaryota</taxon>
        <taxon>Metazoa</taxon>
        <taxon>Chordata</taxon>
        <taxon>Craniata</taxon>
        <taxon>Vertebrata</taxon>
        <taxon>Euteleostomi</taxon>
        <taxon>Mammalia</taxon>
        <taxon>Eutheria</taxon>
        <taxon>Euarchontoglires</taxon>
        <taxon>Glires</taxon>
        <taxon>Rodentia</taxon>
        <taxon>Myomorpha</taxon>
        <taxon>Muroidea</taxon>
        <taxon>Cricetidae</taxon>
        <taxon>Arvicolinae</taxon>
        <taxon>Microtus</taxon>
    </lineage>
</organism>
<feature type="region of interest" description="Disordered" evidence="15">
    <location>
        <begin position="189"/>
        <end position="217"/>
    </location>
</feature>
<evidence type="ECO:0000313" key="18">
    <source>
        <dbReference type="Proteomes" id="UP000710432"/>
    </source>
</evidence>